<evidence type="ECO:0000259" key="1">
    <source>
        <dbReference type="Pfam" id="PF13360"/>
    </source>
</evidence>
<dbReference type="InterPro" id="IPR011047">
    <property type="entry name" value="Quinoprotein_ADH-like_sf"/>
</dbReference>
<dbReference type="EMBL" id="CP058561">
    <property type="protein sequence ID" value="QUH30567.1"/>
    <property type="molecule type" value="Genomic_DNA"/>
</dbReference>
<dbReference type="SUPFAM" id="SSF51695">
    <property type="entry name" value="PLC-like phosphodiesterases"/>
    <property type="match status" value="1"/>
</dbReference>
<evidence type="ECO:0000313" key="3">
    <source>
        <dbReference type="Proteomes" id="UP000677305"/>
    </source>
</evidence>
<dbReference type="KEGG" id="vgu:HYG85_17280"/>
<dbReference type="PROSITE" id="PS50007">
    <property type="entry name" value="PIPLC_X_DOMAIN"/>
    <property type="match status" value="1"/>
</dbReference>
<dbReference type="SMART" id="SM00564">
    <property type="entry name" value="PQQ"/>
    <property type="match status" value="6"/>
</dbReference>
<gene>
    <name evidence="2" type="ORF">HYG85_17280</name>
</gene>
<dbReference type="InterPro" id="IPR051057">
    <property type="entry name" value="PI-PLC_domain"/>
</dbReference>
<dbReference type="RefSeq" id="WP_212690719.1">
    <property type="nucleotide sequence ID" value="NZ_CP058561.1"/>
</dbReference>
<dbReference type="Gene3D" id="3.20.20.190">
    <property type="entry name" value="Phosphatidylinositol (PI) phosphodiesterase"/>
    <property type="match status" value="1"/>
</dbReference>
<dbReference type="InterPro" id="IPR002372">
    <property type="entry name" value="PQQ_rpt_dom"/>
</dbReference>
<dbReference type="AlphaFoldDB" id="A0A8J8MCW6"/>
<dbReference type="GO" id="GO:0006629">
    <property type="term" value="P:lipid metabolic process"/>
    <property type="evidence" value="ECO:0007669"/>
    <property type="project" value="InterPro"/>
</dbReference>
<dbReference type="Pfam" id="PF13360">
    <property type="entry name" value="PQQ_2"/>
    <property type="match status" value="2"/>
</dbReference>
<name>A0A8J8MCW6_9FIRM</name>
<dbReference type="Gene3D" id="2.40.10.480">
    <property type="match status" value="1"/>
</dbReference>
<protein>
    <submittedName>
        <fullName evidence="2">PQQ-binding-like beta-propeller repeat protein</fullName>
    </submittedName>
</protein>
<keyword evidence="3" id="KW-1185">Reference proteome</keyword>
<dbReference type="Gene3D" id="2.130.10.10">
    <property type="entry name" value="YVTN repeat-like/Quinoprotein amine dehydrogenase"/>
    <property type="match status" value="1"/>
</dbReference>
<dbReference type="PANTHER" id="PTHR13593">
    <property type="match status" value="1"/>
</dbReference>
<organism evidence="2 3">
    <name type="scientific">Vallitalea guaymasensis</name>
    <dbReference type="NCBI Taxonomy" id="1185412"/>
    <lineage>
        <taxon>Bacteria</taxon>
        <taxon>Bacillati</taxon>
        <taxon>Bacillota</taxon>
        <taxon>Clostridia</taxon>
        <taxon>Lachnospirales</taxon>
        <taxon>Vallitaleaceae</taxon>
        <taxon>Vallitalea</taxon>
    </lineage>
</organism>
<feature type="domain" description="Pyrrolo-quinoline quinone repeat" evidence="1">
    <location>
        <begin position="300"/>
        <end position="409"/>
    </location>
</feature>
<dbReference type="InterPro" id="IPR015943">
    <property type="entry name" value="WD40/YVTN_repeat-like_dom_sf"/>
</dbReference>
<evidence type="ECO:0000313" key="2">
    <source>
        <dbReference type="EMBL" id="QUH30567.1"/>
    </source>
</evidence>
<dbReference type="Proteomes" id="UP000677305">
    <property type="component" value="Chromosome"/>
</dbReference>
<dbReference type="GO" id="GO:0008081">
    <property type="term" value="F:phosphoric diester hydrolase activity"/>
    <property type="evidence" value="ECO:0007669"/>
    <property type="project" value="InterPro"/>
</dbReference>
<dbReference type="PANTHER" id="PTHR13593:SF140">
    <property type="entry name" value="PLC-LIKE PHOSPHODIESTERASE"/>
    <property type="match status" value="1"/>
</dbReference>
<accession>A0A8J8MCW6</accession>
<reference evidence="2 3" key="1">
    <citation type="submission" date="2020-07" db="EMBL/GenBank/DDBJ databases">
        <title>Vallitalea guaymasensis genome.</title>
        <authorList>
            <person name="Postec A."/>
        </authorList>
    </citation>
    <scope>NUCLEOTIDE SEQUENCE [LARGE SCALE GENOMIC DNA]</scope>
    <source>
        <strain evidence="2 3">Ra1766G1</strain>
    </source>
</reference>
<dbReference type="InterPro" id="IPR017946">
    <property type="entry name" value="PLC-like_Pdiesterase_TIM-brl"/>
</dbReference>
<sequence>MEEHYEMRKNDKVTVGRFFSFKTLLQDDNRIDMSRSYGAERLSEKFLSAGYSCKLMSGMGMSGRLSTIDFDIPKSYSNNVLVFFSLFANEIPTSNNFVVGIEFDGQPALIEWVDLIECNKWLNQKSASFPIPTGAKKARIFLELPPVYRASNSAYIDNVGIYFDEPYVDKPKQYAIFSDTDGAITAHNIENGEEEWTFETDNGFLTAKPVVVDDVVYFGDGNTTCCLYALYTNSGIVKWKYEMEGSIDATPEVFDSKVYISTSKGFLYAIDKETGKKIERYDILHLQPGKDMKIYSNVLSDNIIYLTSDKGFYAFDIATKVVISSFDLDYPVKGVPAILNYVAYYGDVKGSVYAMDIINNQCRWRKTFNMPIHSSPLISGNYLIVGCDNGSLYVLDLKDGEVQSECSIEGHPVRSYTLASNQLFVTFNNIDADIYAFDIRYDMPSSMLEEDMTNYTNIDIKTIDGTNPFRFTWKYNITNGVERDPMIIGNRVCFAASDGFCYCLDKDDGSVIWKDIVTTPNFTSPVLVPLNKHLCVSRRYDQYCYLMSHNSFAYFLDGWWIGNQEFTLTEQLNYGVRGLMLDIYKEKINGVDQIVMYHGTKWSSYSWLFLDDAMKEIGIWLKNNPTEVVTIQFENRVFDPKLVQKAFDDGGVSDMIFYADRVNTGESGYSWEPVLKKGWPSIGWMVENDKRLVVFAEKKGDGLPYVWDYTVETKYGEDSLKGNYDERDESDSIPLSKNRSLYTVNNFPTIWYLNILKLRTYKSINGFNTLIARCNTCKFNPRFFEDEKLGWEHHLPNFLAVDFVTRGADGGPLRAVEEINKYWEEKIKKQEEYYV</sequence>
<dbReference type="InterPro" id="IPR018391">
    <property type="entry name" value="PQQ_b-propeller_rpt"/>
</dbReference>
<proteinExistence type="predicted"/>
<dbReference type="Pfam" id="PF26178">
    <property type="entry name" value="PI-PLC_cat"/>
    <property type="match status" value="1"/>
</dbReference>
<dbReference type="SUPFAM" id="SSF50998">
    <property type="entry name" value="Quinoprotein alcohol dehydrogenase-like"/>
    <property type="match status" value="1"/>
</dbReference>
<feature type="domain" description="Pyrrolo-quinoline quinone repeat" evidence="1">
    <location>
        <begin position="181"/>
        <end position="277"/>
    </location>
</feature>